<feature type="compositionally biased region" description="Acidic residues" evidence="1">
    <location>
        <begin position="50"/>
        <end position="60"/>
    </location>
</feature>
<feature type="compositionally biased region" description="Basic residues" evidence="1">
    <location>
        <begin position="1"/>
        <end position="12"/>
    </location>
</feature>
<dbReference type="InterPro" id="IPR046796">
    <property type="entry name" value="Transposase_32_dom"/>
</dbReference>
<feature type="compositionally biased region" description="Basic residues" evidence="1">
    <location>
        <begin position="33"/>
        <end position="44"/>
    </location>
</feature>
<accession>A0A8S9QNB4</accession>
<dbReference type="Pfam" id="PF20167">
    <property type="entry name" value="Transposase_32"/>
    <property type="match status" value="1"/>
</dbReference>
<feature type="domain" description="Putative plant transposon protein" evidence="2">
    <location>
        <begin position="165"/>
        <end position="295"/>
    </location>
</feature>
<gene>
    <name evidence="3" type="ORF">F2Q69_00015030</name>
</gene>
<sequence>MQSVRRSSRLTHKINSATSPTPASETSGSSSRKNSRKCSGRRIRCTPPPEDFEPETESLSEENSSKEEDNQGDEDMQDELLPKETRYESSRATFQALYQEKPELLRSSKRPLSARFITQGARERYVDLRTRQFIHQQRLSLSDKNLQDVKKVEADAGLLYTVCDSDSFQPSVVREFIANLVDAEPRGDGVVVYNIDKVCTFLSGDRIKRWEDMCSKYLTATNQMLYKLVCSNWNPTMSYTAMNVERLRFIYMLYHRKIFDFGKMVYNQILTMAENTKTEKKRRIILPTLIQQVMLIQCIVPLDASDEEESDFPKLVVKDKKAGLGSGVDSRAPNLEEDIDQTIAFLKGICIGLRSKMSLWGNGSLYRNLMVFVLMCISAGGEYPHQGENEDDTDSG</sequence>
<evidence type="ECO:0000259" key="2">
    <source>
        <dbReference type="Pfam" id="PF20167"/>
    </source>
</evidence>
<protein>
    <recommendedName>
        <fullName evidence="2">Putative plant transposon protein domain-containing protein</fullName>
    </recommendedName>
</protein>
<name>A0A8S9QNB4_BRACR</name>
<reference evidence="3" key="1">
    <citation type="submission" date="2019-12" db="EMBL/GenBank/DDBJ databases">
        <title>Genome sequencing and annotation of Brassica cretica.</title>
        <authorList>
            <person name="Studholme D.J."/>
            <person name="Sarris P."/>
        </authorList>
    </citation>
    <scope>NUCLEOTIDE SEQUENCE</scope>
    <source>
        <strain evidence="3">PFS-109/04</strain>
        <tissue evidence="3">Leaf</tissue>
    </source>
</reference>
<feature type="compositionally biased region" description="Low complexity" evidence="1">
    <location>
        <begin position="16"/>
        <end position="31"/>
    </location>
</feature>
<dbReference type="Proteomes" id="UP000712600">
    <property type="component" value="Unassembled WGS sequence"/>
</dbReference>
<evidence type="ECO:0000313" key="3">
    <source>
        <dbReference type="EMBL" id="KAF3553247.1"/>
    </source>
</evidence>
<proteinExistence type="predicted"/>
<evidence type="ECO:0000256" key="1">
    <source>
        <dbReference type="SAM" id="MobiDB-lite"/>
    </source>
</evidence>
<dbReference type="AlphaFoldDB" id="A0A8S9QNB4"/>
<evidence type="ECO:0000313" key="4">
    <source>
        <dbReference type="Proteomes" id="UP000712600"/>
    </source>
</evidence>
<organism evidence="3 4">
    <name type="scientific">Brassica cretica</name>
    <name type="common">Mustard</name>
    <dbReference type="NCBI Taxonomy" id="69181"/>
    <lineage>
        <taxon>Eukaryota</taxon>
        <taxon>Viridiplantae</taxon>
        <taxon>Streptophyta</taxon>
        <taxon>Embryophyta</taxon>
        <taxon>Tracheophyta</taxon>
        <taxon>Spermatophyta</taxon>
        <taxon>Magnoliopsida</taxon>
        <taxon>eudicotyledons</taxon>
        <taxon>Gunneridae</taxon>
        <taxon>Pentapetalae</taxon>
        <taxon>rosids</taxon>
        <taxon>malvids</taxon>
        <taxon>Brassicales</taxon>
        <taxon>Brassicaceae</taxon>
        <taxon>Brassiceae</taxon>
        <taxon>Brassica</taxon>
    </lineage>
</organism>
<comment type="caution">
    <text evidence="3">The sequence shown here is derived from an EMBL/GenBank/DDBJ whole genome shotgun (WGS) entry which is preliminary data.</text>
</comment>
<dbReference type="EMBL" id="QGKX02000996">
    <property type="protein sequence ID" value="KAF3553247.1"/>
    <property type="molecule type" value="Genomic_DNA"/>
</dbReference>
<feature type="region of interest" description="Disordered" evidence="1">
    <location>
        <begin position="1"/>
        <end position="77"/>
    </location>
</feature>